<proteinExistence type="predicted"/>
<evidence type="ECO:0000256" key="1">
    <source>
        <dbReference type="SAM" id="MobiDB-lite"/>
    </source>
</evidence>
<dbReference type="EMBL" id="KI657862">
    <property type="protein sequence ID" value="ETN84814.1"/>
    <property type="molecule type" value="Genomic_DNA"/>
</dbReference>
<reference evidence="3" key="1">
    <citation type="journal article" date="2014" name="Nat. Genet.">
        <title>Genome of the human hookworm Necator americanus.</title>
        <authorList>
            <person name="Tang Y.T."/>
            <person name="Gao X."/>
            <person name="Rosa B.A."/>
            <person name="Abubucker S."/>
            <person name="Hallsworth-Pepin K."/>
            <person name="Martin J."/>
            <person name="Tyagi R."/>
            <person name="Heizer E."/>
            <person name="Zhang X."/>
            <person name="Bhonagiri-Palsikar V."/>
            <person name="Minx P."/>
            <person name="Warren W.C."/>
            <person name="Wang Q."/>
            <person name="Zhan B."/>
            <person name="Hotez P.J."/>
            <person name="Sternberg P.W."/>
            <person name="Dougall A."/>
            <person name="Gaze S.T."/>
            <person name="Mulvenna J."/>
            <person name="Sotillo J."/>
            <person name="Ranganathan S."/>
            <person name="Rabelo E.M."/>
            <person name="Wilson R.K."/>
            <person name="Felgner P.L."/>
            <person name="Bethony J."/>
            <person name="Hawdon J.M."/>
            <person name="Gasser R.B."/>
            <person name="Loukas A."/>
            <person name="Mitreva M."/>
        </authorList>
    </citation>
    <scope>NUCLEOTIDE SEQUENCE [LARGE SCALE GENOMIC DNA]</scope>
</reference>
<feature type="region of interest" description="Disordered" evidence="1">
    <location>
        <begin position="1"/>
        <end position="22"/>
    </location>
</feature>
<dbReference type="Proteomes" id="UP000053676">
    <property type="component" value="Unassembled WGS sequence"/>
</dbReference>
<dbReference type="KEGG" id="nai:NECAME_06698"/>
<organism evidence="2 3">
    <name type="scientific">Necator americanus</name>
    <name type="common">Human hookworm</name>
    <dbReference type="NCBI Taxonomy" id="51031"/>
    <lineage>
        <taxon>Eukaryota</taxon>
        <taxon>Metazoa</taxon>
        <taxon>Ecdysozoa</taxon>
        <taxon>Nematoda</taxon>
        <taxon>Chromadorea</taxon>
        <taxon>Rhabditida</taxon>
        <taxon>Rhabditina</taxon>
        <taxon>Rhabditomorpha</taxon>
        <taxon>Strongyloidea</taxon>
        <taxon>Ancylostomatidae</taxon>
        <taxon>Bunostominae</taxon>
        <taxon>Necator</taxon>
    </lineage>
</organism>
<name>W2TT37_NECAM</name>
<accession>W2TT37</accession>
<sequence length="82" mass="9022">MTRTCNFEATSSQGSSSACDINEVSDETGYNNNLDHDVVINKDVARTTVSGLELLMLYLEAEIHRAVGFIISHHYGSQTPFV</sequence>
<evidence type="ECO:0000313" key="3">
    <source>
        <dbReference type="Proteomes" id="UP000053676"/>
    </source>
</evidence>
<gene>
    <name evidence="2" type="ORF">NECAME_06698</name>
</gene>
<protein>
    <submittedName>
        <fullName evidence="2">Uncharacterized protein</fullName>
    </submittedName>
</protein>
<evidence type="ECO:0000313" key="2">
    <source>
        <dbReference type="EMBL" id="ETN84814.1"/>
    </source>
</evidence>
<keyword evidence="3" id="KW-1185">Reference proteome</keyword>
<feature type="compositionally biased region" description="Polar residues" evidence="1">
    <location>
        <begin position="1"/>
        <end position="19"/>
    </location>
</feature>
<dbReference type="AlphaFoldDB" id="W2TT37"/>
<dbReference type="PROSITE" id="PS51257">
    <property type="entry name" value="PROKAR_LIPOPROTEIN"/>
    <property type="match status" value="1"/>
</dbReference>